<dbReference type="Proteomes" id="UP000003157">
    <property type="component" value="Unassembled WGS sequence"/>
</dbReference>
<organism evidence="1 2">
    <name type="scientific">Coprobacillus cateniformis</name>
    <dbReference type="NCBI Taxonomy" id="100884"/>
    <lineage>
        <taxon>Bacteria</taxon>
        <taxon>Bacillati</taxon>
        <taxon>Bacillota</taxon>
        <taxon>Erysipelotrichia</taxon>
        <taxon>Erysipelotrichales</taxon>
        <taxon>Coprobacillaceae</taxon>
        <taxon>Coprobacillus</taxon>
    </lineage>
</organism>
<sequence length="292" mass="35357">MSMSHILKMYYGIDVSLNEDGYFHYQNQLYYFCFVPDVGKFLDTYRYYRYLMHMCGIEGYSLVKNHNQDIVSQQHILLMYHSGTFAFSSYLQVFMQPLPYQKMKIRDIKEQWIHKIDCVREHVQDYAYSFKHDQDMISLIYYYCGIAENSINILNEILIIDQEASITLSLSLTYPVQNYVYEIVNPANYTISTRPRQIVNLLRSHFITYQNIQELLESQYYDVYEIIYLYARILYPSTFFDQFLKKQLSTQDIQNYYFHLEEERNMYKEMMDILSFYVTLPKISWINDNNMV</sequence>
<dbReference type="HOGENOM" id="CLU_1000053_0_0_9"/>
<reference evidence="1 2" key="1">
    <citation type="submission" date="2010-12" db="EMBL/GenBank/DDBJ databases">
        <title>The Genome Sequence of Coprobacillus sp. strain 29_1.</title>
        <authorList>
            <consortium name="The Broad Institute Genome Sequencing Platform"/>
            <person name="Earl A."/>
            <person name="Ward D."/>
            <person name="Feldgarden M."/>
            <person name="Gevers D."/>
            <person name="Daigneault M."/>
            <person name="Sibley C.D."/>
            <person name="White A."/>
            <person name="Strauss J."/>
            <person name="Allen-Vercoe E."/>
            <person name="Young S.K."/>
            <person name="Zeng Q."/>
            <person name="Gargeya S."/>
            <person name="Fitzgerald M."/>
            <person name="Haas B."/>
            <person name="Abouelleil A."/>
            <person name="Alvarado L."/>
            <person name="Arachchi H.M."/>
            <person name="Berlin A."/>
            <person name="Brown A."/>
            <person name="Chapman S.B."/>
            <person name="Chen Z."/>
            <person name="Dunbar C."/>
            <person name="Freedman E."/>
            <person name="Gearin G."/>
            <person name="Gellesch M."/>
            <person name="Goldberg J."/>
            <person name="Griggs A."/>
            <person name="Gujja S."/>
            <person name="Heilman E."/>
            <person name="Heiman D."/>
            <person name="Howarth C."/>
            <person name="Larson L."/>
            <person name="Lui A."/>
            <person name="MacDonald P.J.P."/>
            <person name="Mehta T."/>
            <person name="Montmayeur A."/>
            <person name="Murphy C."/>
            <person name="Neiman D."/>
            <person name="Pearson M."/>
            <person name="Priest M."/>
            <person name="Roberts A."/>
            <person name="Saif S."/>
            <person name="Shea T."/>
            <person name="Shenoy N."/>
            <person name="Sisk P."/>
            <person name="Stolte C."/>
            <person name="Sykes S."/>
            <person name="White J."/>
            <person name="Yandava C."/>
            <person name="Nusbaum C."/>
            <person name="Birren B."/>
        </authorList>
    </citation>
    <scope>NUCLEOTIDE SEQUENCE [LARGE SCALE GENOMIC DNA]</scope>
    <source>
        <strain evidence="1 2">29_1</strain>
    </source>
</reference>
<proteinExistence type="predicted"/>
<dbReference type="EMBL" id="ADKX01000049">
    <property type="protein sequence ID" value="EFW03199.1"/>
    <property type="molecule type" value="Genomic_DNA"/>
</dbReference>
<evidence type="ECO:0000313" key="1">
    <source>
        <dbReference type="EMBL" id="EFW03199.1"/>
    </source>
</evidence>
<evidence type="ECO:0008006" key="3">
    <source>
        <dbReference type="Google" id="ProtNLM"/>
    </source>
</evidence>
<name>E7GFD8_9FIRM</name>
<accession>E7GFD8</accession>
<gene>
    <name evidence="1" type="ORF">HMPREF9488_03481</name>
</gene>
<keyword evidence="2" id="KW-1185">Reference proteome</keyword>
<comment type="caution">
    <text evidence="1">The sequence shown here is derived from an EMBL/GenBank/DDBJ whole genome shotgun (WGS) entry which is preliminary data.</text>
</comment>
<dbReference type="STRING" id="100884.GCA_000269565_00641"/>
<dbReference type="AlphaFoldDB" id="E7GFD8"/>
<protein>
    <recommendedName>
        <fullName evidence="3">Spore coat protein YutH</fullName>
    </recommendedName>
</protein>
<dbReference type="eggNOG" id="ENOG5032TFR">
    <property type="taxonomic scope" value="Bacteria"/>
</dbReference>
<evidence type="ECO:0000313" key="2">
    <source>
        <dbReference type="Proteomes" id="UP000003157"/>
    </source>
</evidence>